<name>A0ABZ2CP15_9BACI</name>
<proteinExistence type="predicted"/>
<gene>
    <name evidence="1" type="ORF">V5G21_13800</name>
</gene>
<dbReference type="Proteomes" id="UP001341136">
    <property type="component" value="Chromosome"/>
</dbReference>
<protein>
    <submittedName>
        <fullName evidence="1">Uncharacterized protein</fullName>
    </submittedName>
</protein>
<sequence length="47" mass="5179">MKRAFRMILLTPVALILGIVLLPALVAVDLPMFTQFIDSIVSGNHRS</sequence>
<evidence type="ECO:0000313" key="2">
    <source>
        <dbReference type="Proteomes" id="UP001341136"/>
    </source>
</evidence>
<dbReference type="EMBL" id="CP144921">
    <property type="protein sequence ID" value="WWA28815.1"/>
    <property type="molecule type" value="Genomic_DNA"/>
</dbReference>
<reference evidence="1 2" key="1">
    <citation type="submission" date="2024-01" db="EMBL/GenBank/DDBJ databases">
        <title>Culturomics analysis of mouse respiratory tract.</title>
        <authorList>
            <person name="Phillips A.M."/>
            <person name="Collette N.M."/>
            <person name="Mageeney C.M."/>
            <person name="Sinha A."/>
            <person name="Hern K.E."/>
            <person name="Arkin A.P."/>
            <person name="Williams K.P."/>
            <person name="Branda S."/>
        </authorList>
    </citation>
    <scope>NUCLEOTIDE SEQUENCE [LARGE SCALE GENOMIC DNA]</scope>
    <source>
        <strain evidence="1 2">CP20</strain>
    </source>
</reference>
<keyword evidence="2" id="KW-1185">Reference proteome</keyword>
<evidence type="ECO:0000313" key="1">
    <source>
        <dbReference type="EMBL" id="WWA28815.1"/>
    </source>
</evidence>
<organism evidence="1 2">
    <name type="scientific">Shouchella rhizosphaerae</name>
    <dbReference type="NCBI Taxonomy" id="866786"/>
    <lineage>
        <taxon>Bacteria</taxon>
        <taxon>Bacillati</taxon>
        <taxon>Bacillota</taxon>
        <taxon>Bacilli</taxon>
        <taxon>Bacillales</taxon>
        <taxon>Bacillaceae</taxon>
        <taxon>Shouchella</taxon>
    </lineage>
</organism>
<dbReference type="RefSeq" id="WP_156323108.1">
    <property type="nucleotide sequence ID" value="NZ_CP144921.1"/>
</dbReference>
<accession>A0ABZ2CP15</accession>